<comment type="subcellular location">
    <subcellularLocation>
        <location evidence="2">Cytoplasm</location>
    </subcellularLocation>
    <subcellularLocation>
        <location evidence="1">Endomembrane system</location>
    </subcellularLocation>
</comment>
<dbReference type="FunFam" id="2.60.40.1170:FF:000016">
    <property type="entry name" value="AP-1 complex subunit mu"/>
    <property type="match status" value="1"/>
</dbReference>
<keyword evidence="5" id="KW-0963">Cytoplasm</keyword>
<evidence type="ECO:0000256" key="6">
    <source>
        <dbReference type="ARBA" id="ARBA00022583"/>
    </source>
</evidence>
<feature type="domain" description="SHD" evidence="11">
    <location>
        <begin position="613"/>
        <end position="787"/>
    </location>
</feature>
<dbReference type="InParanoid" id="A0A6L2PZ83"/>
<evidence type="ECO:0000256" key="8">
    <source>
        <dbReference type="ARBA" id="ARBA00022927"/>
    </source>
</evidence>
<evidence type="ECO:0000259" key="11">
    <source>
        <dbReference type="PROSITE" id="PS51070"/>
    </source>
</evidence>
<dbReference type="FunFam" id="2.60.40.1170:FF:000022">
    <property type="entry name" value="AP-1 complex subunit mu"/>
    <property type="match status" value="1"/>
</dbReference>
<dbReference type="GO" id="GO:0030100">
    <property type="term" value="P:regulation of endocytosis"/>
    <property type="evidence" value="ECO:0007669"/>
    <property type="project" value="UniProtKB-UniRule"/>
</dbReference>
<dbReference type="InterPro" id="IPR050431">
    <property type="entry name" value="Adaptor_comp_med_subunit"/>
</dbReference>
<keyword evidence="7" id="KW-0677">Repeat</keyword>
<keyword evidence="4" id="KW-0813">Transport</keyword>
<proteinExistence type="inferred from homology"/>
<dbReference type="InterPro" id="IPR028565">
    <property type="entry name" value="MHD"/>
</dbReference>
<evidence type="ECO:0008006" key="15">
    <source>
        <dbReference type="Google" id="ProtNLM"/>
    </source>
</evidence>
<dbReference type="PRINTS" id="PR00314">
    <property type="entry name" value="CLATHRINADPT"/>
</dbReference>
<dbReference type="PANTHER" id="PTHR10529">
    <property type="entry name" value="AP COMPLEX SUBUNIT MU"/>
    <property type="match status" value="1"/>
</dbReference>
<keyword evidence="9" id="KW-0472">Membrane</keyword>
<feature type="compositionally biased region" description="Pro residues" evidence="10">
    <location>
        <begin position="187"/>
        <end position="201"/>
    </location>
</feature>
<feature type="compositionally biased region" description="Polar residues" evidence="10">
    <location>
        <begin position="131"/>
        <end position="143"/>
    </location>
</feature>
<dbReference type="InterPro" id="IPR012320">
    <property type="entry name" value="SHD_dom"/>
</dbReference>
<evidence type="ECO:0000256" key="4">
    <source>
        <dbReference type="ARBA" id="ARBA00022448"/>
    </source>
</evidence>
<feature type="region of interest" description="Disordered" evidence="10">
    <location>
        <begin position="488"/>
        <end position="515"/>
    </location>
</feature>
<evidence type="ECO:0000313" key="13">
    <source>
        <dbReference type="EMBL" id="GFG35785.1"/>
    </source>
</evidence>
<evidence type="ECO:0000256" key="10">
    <source>
        <dbReference type="SAM" id="MobiDB-lite"/>
    </source>
</evidence>
<dbReference type="EMBL" id="BLKM01012201">
    <property type="protein sequence ID" value="GFG35785.1"/>
    <property type="molecule type" value="Genomic_DNA"/>
</dbReference>
<evidence type="ECO:0000313" key="14">
    <source>
        <dbReference type="Proteomes" id="UP000502823"/>
    </source>
</evidence>
<feature type="region of interest" description="Disordered" evidence="10">
    <location>
        <begin position="1106"/>
        <end position="1146"/>
    </location>
</feature>
<dbReference type="InterPro" id="IPR001392">
    <property type="entry name" value="Clathrin_mu"/>
</dbReference>
<evidence type="ECO:0000256" key="9">
    <source>
        <dbReference type="ARBA" id="ARBA00023136"/>
    </source>
</evidence>
<evidence type="ECO:0000256" key="5">
    <source>
        <dbReference type="ARBA" id="ARBA00022490"/>
    </source>
</evidence>
<dbReference type="SUPFAM" id="SSF49447">
    <property type="entry name" value="Second domain of Mu2 adaptin subunit (ap50) of ap2 adaptor"/>
    <property type="match status" value="1"/>
</dbReference>
<organism evidence="13 14">
    <name type="scientific">Coptotermes formosanus</name>
    <name type="common">Formosan subterranean termite</name>
    <dbReference type="NCBI Taxonomy" id="36987"/>
    <lineage>
        <taxon>Eukaryota</taxon>
        <taxon>Metazoa</taxon>
        <taxon>Ecdysozoa</taxon>
        <taxon>Arthropoda</taxon>
        <taxon>Hexapoda</taxon>
        <taxon>Insecta</taxon>
        <taxon>Pterygota</taxon>
        <taxon>Neoptera</taxon>
        <taxon>Polyneoptera</taxon>
        <taxon>Dictyoptera</taxon>
        <taxon>Blattodea</taxon>
        <taxon>Blattoidea</taxon>
        <taxon>Termitoidae</taxon>
        <taxon>Rhinotermitidae</taxon>
        <taxon>Coptotermes</taxon>
    </lineage>
</organism>
<comment type="similarity">
    <text evidence="3">Belongs to the Stoned B family.</text>
</comment>
<dbReference type="GO" id="GO:0012505">
    <property type="term" value="C:endomembrane system"/>
    <property type="evidence" value="ECO:0007669"/>
    <property type="project" value="UniProtKB-SubCell"/>
</dbReference>
<sequence length="1146" mass="126457">MDFETSGKGGNPFLMDDLGQYGGVTDQVGGGGGGGLNSNPFLSNSDFNIPATSENPFLSSIVGNEPSSFLASGNSSTNPFAQFDYSANGGINTATTLDFFSTSESDTTHTNVFNADDVTNAPSTDIFGSIPSAQPQTESTVSGSFDLLDDTEGNVPIESDVCKETDIFNSNSAPAAHDSSRNSTPKGGPPRRPPPPRPIPPSKETKDLILSVTGAMEATSSHLLDRLQATRTPSPTPIRDLHSPSPTPDIPFSDLLGMDVTTAGQIPAFPSNTELNLLEEEPFVAAPAPPKPPPRPVLPSQKPAEPQQHIMNIFIDNSPAPSADILGLFDSSAPTVQTSEMTGKADLLLGDDFGDMVPVEPQEVNLLASTAMDLEPALILTQQQQQQQQQQQPDNFMATDMLEATEAPTLKSADEFDAFAAKFENAAKDEGQEFCVVEGDPFDPFASSGLTADTGSDVWGAVTADKGESKMTGFGAEENFDTFLSMNEPPPVPQGTPARFSRQESAESEEGPDFSIFIKPKTGEAVTTDHMTGEAVPTLAPPPRSPVQNTDATLRFNPFDKGSELVATAITAKVPDGMLQRTDSQETPPTPLFDEDVSQPLEEFPRIHYQGEGWEMHLRQPNKKKITGQRFWKKVFVRLVYQGDNPVLQLFNTKEDKDPFQELPLQACYSVSDIGAQQFDAYGKIFTIKLQYVFYKERPGVRPGQVTKAERITNKLSKFAQYAIQGDYEGCKEFGSDLKKLGLPVEHAPQISQLFKIGSQNYEDMKQFSMCVEEALFQLSVHRDRALNYKTEEVQITAVDELYVEQDKDGHIDKQIARVRLFFLGFLAGMPDVELGVNDLWRQGKEVVGRHDIIPVITEEWIRLENVEFHSCVQQDEYERTRVIKFKPPDACYIELMRFRVRPPKNRELPIQLKAVMCVTGNKVELKADILVPGFSSRKLGQIPCEDIMVRFPIPECWIYLFRVEKHFRYGSVKSTHRRTGKVKGIERLLGAVDTLEQSLIEVTSGQAKYEHQHRAIVWRMNRLPKEGQGAYTTHAFVCRMGLTSYDQIPEKLADYCYVEFTMPATQVSHTTVRSVSLSNGAKDEPPEKYVRYLARHEYRVGIEHTQGEGPGAYISATLTKPPETTQALEEKPEPPAAESDTDSSS</sequence>
<accession>A0A6L2PZ83</accession>
<dbReference type="GO" id="GO:0006886">
    <property type="term" value="P:intracellular protein transport"/>
    <property type="evidence" value="ECO:0007669"/>
    <property type="project" value="InterPro"/>
</dbReference>
<gene>
    <name evidence="13" type="ORF">Cfor_03954</name>
</gene>
<dbReference type="AlphaFoldDB" id="A0A6L2PZ83"/>
<keyword evidence="6" id="KW-0254">Endocytosis</keyword>
<evidence type="ECO:0000256" key="3">
    <source>
        <dbReference type="ARBA" id="ARBA00005579"/>
    </source>
</evidence>
<dbReference type="GO" id="GO:0006897">
    <property type="term" value="P:endocytosis"/>
    <property type="evidence" value="ECO:0007669"/>
    <property type="project" value="UniProtKB-KW"/>
</dbReference>
<dbReference type="FunFam" id="2.60.40.1170:FF:000018">
    <property type="entry name" value="stonin-2 isoform X2"/>
    <property type="match status" value="1"/>
</dbReference>
<reference evidence="14" key="1">
    <citation type="submission" date="2020-01" db="EMBL/GenBank/DDBJ databases">
        <title>Draft genome sequence of the Termite Coptotermes fromosanus.</title>
        <authorList>
            <person name="Itakura S."/>
            <person name="Yosikawa Y."/>
            <person name="Umezawa K."/>
        </authorList>
    </citation>
    <scope>NUCLEOTIDE SEQUENCE [LARGE SCALE GENOMIC DNA]</scope>
</reference>
<evidence type="ECO:0000256" key="1">
    <source>
        <dbReference type="ARBA" id="ARBA00004308"/>
    </source>
</evidence>
<evidence type="ECO:0000256" key="2">
    <source>
        <dbReference type="ARBA" id="ARBA00004496"/>
    </source>
</evidence>
<dbReference type="GO" id="GO:0030131">
    <property type="term" value="C:clathrin adaptor complex"/>
    <property type="evidence" value="ECO:0007669"/>
    <property type="project" value="InterPro"/>
</dbReference>
<protein>
    <recommendedName>
        <fullName evidence="15">MHD domain-containing protein</fullName>
    </recommendedName>
</protein>
<dbReference type="Proteomes" id="UP000502823">
    <property type="component" value="Unassembled WGS sequence"/>
</dbReference>
<dbReference type="PROSITE" id="PS51072">
    <property type="entry name" value="MHD"/>
    <property type="match status" value="1"/>
</dbReference>
<feature type="region of interest" description="Disordered" evidence="10">
    <location>
        <begin position="124"/>
        <end position="153"/>
    </location>
</feature>
<feature type="compositionally biased region" description="Polar residues" evidence="10">
    <location>
        <begin position="1117"/>
        <end position="1127"/>
    </location>
</feature>
<name>A0A6L2PZ83_COPFO</name>
<dbReference type="Gene3D" id="2.60.40.1170">
    <property type="entry name" value="Mu homology domain, subdomain B"/>
    <property type="match status" value="1"/>
</dbReference>
<keyword evidence="14" id="KW-1185">Reference proteome</keyword>
<feature type="domain" description="MHD" evidence="12">
    <location>
        <begin position="791"/>
        <end position="1104"/>
    </location>
</feature>
<dbReference type="OrthoDB" id="10063141at2759"/>
<keyword evidence="8" id="KW-0653">Protein transport</keyword>
<dbReference type="InterPro" id="IPR036168">
    <property type="entry name" value="AP2_Mu_C_sf"/>
</dbReference>
<comment type="caution">
    <text evidence="13">The sequence shown here is derived from an EMBL/GenBank/DDBJ whole genome shotgun (WGS) entry which is preliminary data.</text>
</comment>
<dbReference type="GO" id="GO:0045202">
    <property type="term" value="C:synapse"/>
    <property type="evidence" value="ECO:0007669"/>
    <property type="project" value="UniProtKB-ARBA"/>
</dbReference>
<feature type="region of interest" description="Disordered" evidence="10">
    <location>
        <begin position="170"/>
        <end position="204"/>
    </location>
</feature>
<dbReference type="PROSITE" id="PS51070">
    <property type="entry name" value="SHD"/>
    <property type="match status" value="1"/>
</dbReference>
<dbReference type="Pfam" id="PF00928">
    <property type="entry name" value="Adap_comp_sub"/>
    <property type="match status" value="1"/>
</dbReference>
<dbReference type="FunCoup" id="A0A6L2PZ83">
    <property type="interactions" value="5"/>
</dbReference>
<evidence type="ECO:0000256" key="7">
    <source>
        <dbReference type="ARBA" id="ARBA00022737"/>
    </source>
</evidence>
<evidence type="ECO:0000259" key="12">
    <source>
        <dbReference type="PROSITE" id="PS51072"/>
    </source>
</evidence>